<keyword evidence="2" id="KW-1185">Reference proteome</keyword>
<accession>A0A9N8PI44</accession>
<dbReference type="AlphaFoldDB" id="A0A9N8PI44"/>
<dbReference type="InterPro" id="IPR032675">
    <property type="entry name" value="LRR_dom_sf"/>
</dbReference>
<sequence>MATPGQPSMIDPSIPPSDCSCKLTRVPPEVALNIVKNVTSKTDLLNVMVTCKHPKDPAETMLWNVCNTRGYEKLLSLTPIEQKHHKTKVHTLLLDFKDNGLQPKDLELQLPCLRDLSIVHWSHNPVNVQVNVSKLITPNLNHLTIANGSTDNFLPALRQAKHLEVLYLALPVRVNGVDPSQLLSLVRTMPHLTTLDGDLTARMQASAAVLLLGNLPQLKKLSLHVTTALSPGEVYTSAVIAVIRAVGAKIDLSHMWLSFSSVPITIDIKHFEPLKNLVHLELFALAHQFDVHFRVTDDPQPFSSLCPLRVLFLDAMSMTSSDDFECIASNHPDLRELVYKRQLDFSQLSSQFPSLLWMDVSSTDIVLTESNW</sequence>
<gene>
    <name evidence="1" type="ORF">AWRI4233_LOCUS5371</name>
</gene>
<evidence type="ECO:0008006" key="3">
    <source>
        <dbReference type="Google" id="ProtNLM"/>
    </source>
</evidence>
<dbReference type="SUPFAM" id="SSF52058">
    <property type="entry name" value="L domain-like"/>
    <property type="match status" value="1"/>
</dbReference>
<evidence type="ECO:0000313" key="2">
    <source>
        <dbReference type="Proteomes" id="UP000714618"/>
    </source>
</evidence>
<dbReference type="EMBL" id="CAIJEO010000007">
    <property type="protein sequence ID" value="CAD0095919.1"/>
    <property type="molecule type" value="Genomic_DNA"/>
</dbReference>
<protein>
    <recommendedName>
        <fullName evidence="3">F-box domain-containing protein</fullName>
    </recommendedName>
</protein>
<dbReference type="Gene3D" id="3.80.10.10">
    <property type="entry name" value="Ribonuclease Inhibitor"/>
    <property type="match status" value="1"/>
</dbReference>
<name>A0A9N8PI44_9PEZI</name>
<comment type="caution">
    <text evidence="1">The sequence shown here is derived from an EMBL/GenBank/DDBJ whole genome shotgun (WGS) entry which is preliminary data.</text>
</comment>
<organism evidence="1 2">
    <name type="scientific">Aureobasidium mustum</name>
    <dbReference type="NCBI Taxonomy" id="2773714"/>
    <lineage>
        <taxon>Eukaryota</taxon>
        <taxon>Fungi</taxon>
        <taxon>Dikarya</taxon>
        <taxon>Ascomycota</taxon>
        <taxon>Pezizomycotina</taxon>
        <taxon>Dothideomycetes</taxon>
        <taxon>Dothideomycetidae</taxon>
        <taxon>Dothideales</taxon>
        <taxon>Saccotheciaceae</taxon>
        <taxon>Aureobasidium</taxon>
    </lineage>
</organism>
<dbReference type="OrthoDB" id="10574830at2759"/>
<proteinExistence type="predicted"/>
<dbReference type="Proteomes" id="UP000714618">
    <property type="component" value="Unassembled WGS sequence"/>
</dbReference>
<evidence type="ECO:0000313" key="1">
    <source>
        <dbReference type="EMBL" id="CAD0095919.1"/>
    </source>
</evidence>
<reference evidence="1" key="1">
    <citation type="submission" date="2020-06" db="EMBL/GenBank/DDBJ databases">
        <authorList>
            <person name="Onetto C."/>
        </authorList>
    </citation>
    <scope>NUCLEOTIDE SEQUENCE</scope>
</reference>